<dbReference type="PANTHER" id="PTHR30069">
    <property type="entry name" value="TONB-DEPENDENT OUTER MEMBRANE RECEPTOR"/>
    <property type="match status" value="1"/>
</dbReference>
<keyword evidence="5 10" id="KW-0812">Transmembrane</keyword>
<dbReference type="Proteomes" id="UP000198606">
    <property type="component" value="Unassembled WGS sequence"/>
</dbReference>
<evidence type="ECO:0000256" key="9">
    <source>
        <dbReference type="ARBA" id="ARBA00023237"/>
    </source>
</evidence>
<evidence type="ECO:0000256" key="7">
    <source>
        <dbReference type="ARBA" id="ARBA00023136"/>
    </source>
</evidence>
<feature type="chain" id="PRO_5011512249" evidence="12">
    <location>
        <begin position="24"/>
        <end position="756"/>
    </location>
</feature>
<organism evidence="15 16">
    <name type="scientific">Phytopseudomonas flavescens</name>
    <dbReference type="NCBI Taxonomy" id="29435"/>
    <lineage>
        <taxon>Bacteria</taxon>
        <taxon>Pseudomonadati</taxon>
        <taxon>Pseudomonadota</taxon>
        <taxon>Gammaproteobacteria</taxon>
        <taxon>Pseudomonadales</taxon>
        <taxon>Pseudomonadaceae</taxon>
        <taxon>Phytopseudomonas</taxon>
    </lineage>
</organism>
<evidence type="ECO:0000259" key="13">
    <source>
        <dbReference type="Pfam" id="PF00593"/>
    </source>
</evidence>
<dbReference type="Pfam" id="PF07715">
    <property type="entry name" value="Plug"/>
    <property type="match status" value="1"/>
</dbReference>
<dbReference type="InterPro" id="IPR036942">
    <property type="entry name" value="Beta-barrel_TonB_sf"/>
</dbReference>
<dbReference type="PROSITE" id="PS52016">
    <property type="entry name" value="TONB_DEPENDENT_REC_3"/>
    <property type="match status" value="1"/>
</dbReference>
<feature type="domain" description="TonB-dependent receptor-like beta-barrel" evidence="13">
    <location>
        <begin position="270"/>
        <end position="718"/>
    </location>
</feature>
<evidence type="ECO:0000256" key="5">
    <source>
        <dbReference type="ARBA" id="ARBA00022692"/>
    </source>
</evidence>
<dbReference type="Gene3D" id="2.40.170.20">
    <property type="entry name" value="TonB-dependent receptor, beta-barrel domain"/>
    <property type="match status" value="1"/>
</dbReference>
<dbReference type="InterPro" id="IPR037066">
    <property type="entry name" value="Plug_dom_sf"/>
</dbReference>
<evidence type="ECO:0000256" key="12">
    <source>
        <dbReference type="SAM" id="SignalP"/>
    </source>
</evidence>
<keyword evidence="6 11" id="KW-0798">TonB box</keyword>
<evidence type="ECO:0000259" key="14">
    <source>
        <dbReference type="Pfam" id="PF07715"/>
    </source>
</evidence>
<dbReference type="EMBL" id="FNDG01000003">
    <property type="protein sequence ID" value="SDH23156.1"/>
    <property type="molecule type" value="Genomic_DNA"/>
</dbReference>
<name>A0A1G8AQZ8_9GAMM</name>
<dbReference type="PANTHER" id="PTHR30069:SF42">
    <property type="entry name" value="FERRIC AEROBACTIN RECEPTOR"/>
    <property type="match status" value="1"/>
</dbReference>
<evidence type="ECO:0000256" key="2">
    <source>
        <dbReference type="ARBA" id="ARBA00009810"/>
    </source>
</evidence>
<dbReference type="InterPro" id="IPR039426">
    <property type="entry name" value="TonB-dep_rcpt-like"/>
</dbReference>
<keyword evidence="12" id="KW-0732">Signal</keyword>
<evidence type="ECO:0000256" key="1">
    <source>
        <dbReference type="ARBA" id="ARBA00004571"/>
    </source>
</evidence>
<dbReference type="GO" id="GO:0044718">
    <property type="term" value="P:siderophore transmembrane transport"/>
    <property type="evidence" value="ECO:0007669"/>
    <property type="project" value="TreeGrafter"/>
</dbReference>
<dbReference type="GO" id="GO:0038023">
    <property type="term" value="F:signaling receptor activity"/>
    <property type="evidence" value="ECO:0007669"/>
    <property type="project" value="InterPro"/>
</dbReference>
<dbReference type="GO" id="GO:0009279">
    <property type="term" value="C:cell outer membrane"/>
    <property type="evidence" value="ECO:0007669"/>
    <property type="project" value="UniProtKB-SubCell"/>
</dbReference>
<dbReference type="Pfam" id="PF00593">
    <property type="entry name" value="TonB_dep_Rec_b-barrel"/>
    <property type="match status" value="1"/>
</dbReference>
<dbReference type="Gene3D" id="2.170.130.10">
    <property type="entry name" value="TonB-dependent receptor, plug domain"/>
    <property type="match status" value="1"/>
</dbReference>
<evidence type="ECO:0000313" key="15">
    <source>
        <dbReference type="EMBL" id="SDH23156.1"/>
    </source>
</evidence>
<dbReference type="InterPro" id="IPR012910">
    <property type="entry name" value="Plug_dom"/>
</dbReference>
<dbReference type="SUPFAM" id="SSF56935">
    <property type="entry name" value="Porins"/>
    <property type="match status" value="1"/>
</dbReference>
<dbReference type="GO" id="GO:0015344">
    <property type="term" value="F:siderophore uptake transmembrane transporter activity"/>
    <property type="evidence" value="ECO:0007669"/>
    <property type="project" value="TreeGrafter"/>
</dbReference>
<reference evidence="15 16" key="1">
    <citation type="submission" date="2016-10" db="EMBL/GenBank/DDBJ databases">
        <authorList>
            <person name="de Groot N.N."/>
        </authorList>
    </citation>
    <scope>NUCLEOTIDE SEQUENCE [LARGE SCALE GENOMIC DNA]</scope>
    <source>
        <strain evidence="15 16">LMG 18387</strain>
    </source>
</reference>
<evidence type="ECO:0000256" key="10">
    <source>
        <dbReference type="PROSITE-ProRule" id="PRU01360"/>
    </source>
</evidence>
<dbReference type="RefSeq" id="WP_167359715.1">
    <property type="nucleotide sequence ID" value="NZ_FNDG01000003.1"/>
</dbReference>
<evidence type="ECO:0000256" key="3">
    <source>
        <dbReference type="ARBA" id="ARBA00022448"/>
    </source>
</evidence>
<keyword evidence="7 10" id="KW-0472">Membrane</keyword>
<proteinExistence type="inferred from homology"/>
<dbReference type="CDD" id="cd01347">
    <property type="entry name" value="ligand_gated_channel"/>
    <property type="match status" value="1"/>
</dbReference>
<keyword evidence="4 10" id="KW-1134">Transmembrane beta strand</keyword>
<dbReference type="InterPro" id="IPR010105">
    <property type="entry name" value="TonB_sidphr_rcpt"/>
</dbReference>
<comment type="similarity">
    <text evidence="2 10 11">Belongs to the TonB-dependent receptor family.</text>
</comment>
<evidence type="ECO:0000256" key="11">
    <source>
        <dbReference type="RuleBase" id="RU003357"/>
    </source>
</evidence>
<evidence type="ECO:0000256" key="8">
    <source>
        <dbReference type="ARBA" id="ARBA00023170"/>
    </source>
</evidence>
<feature type="domain" description="TonB-dependent receptor plug" evidence="14">
    <location>
        <begin position="54"/>
        <end position="155"/>
    </location>
</feature>
<evidence type="ECO:0000256" key="4">
    <source>
        <dbReference type="ARBA" id="ARBA00022452"/>
    </source>
</evidence>
<dbReference type="InterPro" id="IPR000531">
    <property type="entry name" value="Beta-barrel_TonB"/>
</dbReference>
<comment type="subcellular location">
    <subcellularLocation>
        <location evidence="1 10">Cell outer membrane</location>
        <topology evidence="1 10">Multi-pass membrane protein</topology>
    </subcellularLocation>
</comment>
<gene>
    <name evidence="15" type="ORF">SAMN05216588_103266</name>
</gene>
<keyword evidence="9 10" id="KW-0998">Cell outer membrane</keyword>
<dbReference type="AlphaFoldDB" id="A0A1G8AQZ8"/>
<feature type="signal peptide" evidence="12">
    <location>
        <begin position="1"/>
        <end position="23"/>
    </location>
</feature>
<sequence>MRHLSASMQVTLLSLAVSAQVFAQSGERTGSGGSQVRELGPMVVTATRSAKRIAEIAGTVYGIEREQIAEQASAGRSTADILGQLVPSLAPSSGTTSNYGMTMRGRTVQVMIDGVPLTGSRDGSRQLNSISPAMIERIEVISGATSIYGAGATGGLINIITRNADDETSDFSSRIGLRTPGRAARDAMAYEASQTAAFHQGAVSGFAGLSYTKQGEIRDADGDRVGPEIAQTDRQDTTSFDFNGRLTWHLDDDQQLSGGVRYYDDEQDSDYGPDYGPNLSALLVPNYQPSHDAVDGLQLDDQPRTRHYGANLQYLNRDLFGGQQLTAEIYYRKEKSRWFPFASRAANAALPGGVVNVVLQSSTDIDVWGLRTALQKGFTLGGRDLQLTYGLDHEREQDRQDGQFYDFNRFFASNGLNYRETYRASMGPDVEVSKTGLFLQGDYQLTERLSLQAGVRRETIRNEVDDSIPYGEAVTAASVAGYQARTLEGGNVRHSETLFNLGAVYALTDAQQLFANFSQGFSLPDTQRMLRDVPANFVIDSSSIDSIKVNNYELGWRIGEAGGVNAGLTAFYNTSDKVVQFNRDFSVSVADTDERVWGAEGNLQVPVTERWTLGGTLAYTRGQYKDAAGDWRELNAFRVSPLKATLYSDWRFADGYGARLQTLTVGGSDRAYDDAQAAAISPTIRATPATKIHGYTVVDLIAHAPWLGGEVGFGVYNLADRDYKTVYGQQAAATYGAISSLPAQGRTFGLSYSVAY</sequence>
<keyword evidence="8" id="KW-0675">Receptor</keyword>
<evidence type="ECO:0000313" key="16">
    <source>
        <dbReference type="Proteomes" id="UP000198606"/>
    </source>
</evidence>
<dbReference type="NCBIfam" id="TIGR01783">
    <property type="entry name" value="TonB-siderophor"/>
    <property type="match status" value="1"/>
</dbReference>
<evidence type="ECO:0000256" key="6">
    <source>
        <dbReference type="ARBA" id="ARBA00023077"/>
    </source>
</evidence>
<keyword evidence="3 10" id="KW-0813">Transport</keyword>
<protein>
    <submittedName>
        <fullName evidence="15">Iron complex outermembrane recepter protein</fullName>
    </submittedName>
</protein>
<dbReference type="STRING" id="29435.SAMN05216588_103266"/>
<accession>A0A1G8AQZ8</accession>